<proteinExistence type="predicted"/>
<feature type="compositionally biased region" description="Basic and acidic residues" evidence="1">
    <location>
        <begin position="82"/>
        <end position="98"/>
    </location>
</feature>
<accession>A0A6J4I5B4</accession>
<gene>
    <name evidence="2" type="ORF">AVDCRST_MAG20-1771</name>
</gene>
<feature type="non-terminal residue" evidence="2">
    <location>
        <position position="310"/>
    </location>
</feature>
<dbReference type="EMBL" id="CADCSY010000080">
    <property type="protein sequence ID" value="CAA9241920.1"/>
    <property type="molecule type" value="Genomic_DNA"/>
</dbReference>
<name>A0A6J4I5B4_9ACTN</name>
<feature type="compositionally biased region" description="Basic and acidic residues" evidence="1">
    <location>
        <begin position="132"/>
        <end position="142"/>
    </location>
</feature>
<evidence type="ECO:0000313" key="2">
    <source>
        <dbReference type="EMBL" id="CAA9241920.1"/>
    </source>
</evidence>
<evidence type="ECO:0000256" key="1">
    <source>
        <dbReference type="SAM" id="MobiDB-lite"/>
    </source>
</evidence>
<dbReference type="AlphaFoldDB" id="A0A6J4I5B4"/>
<feature type="compositionally biased region" description="Basic residues" evidence="1">
    <location>
        <begin position="281"/>
        <end position="299"/>
    </location>
</feature>
<feature type="compositionally biased region" description="Basic residues" evidence="1">
    <location>
        <begin position="164"/>
        <end position="183"/>
    </location>
</feature>
<feature type="compositionally biased region" description="Low complexity" evidence="1">
    <location>
        <begin position="114"/>
        <end position="124"/>
    </location>
</feature>
<feature type="compositionally biased region" description="Basic and acidic residues" evidence="1">
    <location>
        <begin position="301"/>
        <end position="310"/>
    </location>
</feature>
<feature type="non-terminal residue" evidence="2">
    <location>
        <position position="1"/>
    </location>
</feature>
<protein>
    <submittedName>
        <fullName evidence="2">Uncharacterized protein</fullName>
    </submittedName>
</protein>
<feature type="region of interest" description="Disordered" evidence="1">
    <location>
        <begin position="1"/>
        <end position="183"/>
    </location>
</feature>
<feature type="compositionally biased region" description="Basic and acidic residues" evidence="1">
    <location>
        <begin position="247"/>
        <end position="264"/>
    </location>
</feature>
<organism evidence="2">
    <name type="scientific">uncultured Acidimicrobiales bacterium</name>
    <dbReference type="NCBI Taxonomy" id="310071"/>
    <lineage>
        <taxon>Bacteria</taxon>
        <taxon>Bacillati</taxon>
        <taxon>Actinomycetota</taxon>
        <taxon>Acidimicrobiia</taxon>
        <taxon>Acidimicrobiales</taxon>
        <taxon>environmental samples</taxon>
    </lineage>
</organism>
<sequence length="310" mass="32749">DGGSAGATGAPDAPPSSRRRPRPAGRGGRCGLHVGAAHPRGGGPGARRRLLAQPAGERRPRPLRPRHPSPRAGRPRPADAAAGDRGRPPARRPLRDLDPEPLVHLGGLVGGPGRHPAGVGCAHRPAARRARRPVDVARDRRGGGGCRAPHRGRRAAVVPGAARRPPRGHRRGVGGGLRHGRVRGAGHRLDHDLHHRLLRHCGRNPARGLRRRPTGAVGVPGGDVVGARRPHRRGPAPRPLGVQQGPGHDERDGGLGVDPVRDRGGGGARPPVVRRDAATRGHPRRRPDRPRRGARRPLRSRAGDRTGARV</sequence>
<reference evidence="2" key="1">
    <citation type="submission" date="2020-02" db="EMBL/GenBank/DDBJ databases">
        <authorList>
            <person name="Meier V. D."/>
        </authorList>
    </citation>
    <scope>NUCLEOTIDE SEQUENCE</scope>
    <source>
        <strain evidence="2">AVDCRST_MAG20</strain>
    </source>
</reference>
<feature type="region of interest" description="Disordered" evidence="1">
    <location>
        <begin position="204"/>
        <end position="310"/>
    </location>
</feature>
<feature type="compositionally biased region" description="Basic residues" evidence="1">
    <location>
        <begin position="204"/>
        <end position="213"/>
    </location>
</feature>